<name>A0ABS3TUK0_9PSED</name>
<dbReference type="Proteomes" id="UP000669060">
    <property type="component" value="Unassembled WGS sequence"/>
</dbReference>
<feature type="domain" description="FHA" evidence="1">
    <location>
        <begin position="28"/>
        <end position="78"/>
    </location>
</feature>
<dbReference type="InterPro" id="IPR017735">
    <property type="entry name" value="T6SS_FHA"/>
</dbReference>
<dbReference type="EMBL" id="JAELYA010000008">
    <property type="protein sequence ID" value="MBO3277355.1"/>
    <property type="molecule type" value="Genomic_DNA"/>
</dbReference>
<keyword evidence="3" id="KW-1185">Reference proteome</keyword>
<dbReference type="NCBIfam" id="TIGR03354">
    <property type="entry name" value="VI_FHA"/>
    <property type="match status" value="1"/>
</dbReference>
<comment type="caution">
    <text evidence="2">The sequence shown here is derived from an EMBL/GenBank/DDBJ whole genome shotgun (WGS) entry which is preliminary data.</text>
</comment>
<gene>
    <name evidence="2" type="primary">tagH</name>
    <name evidence="2" type="ORF">JFY56_19235</name>
</gene>
<reference evidence="2 3" key="1">
    <citation type="submission" date="2020-12" db="EMBL/GenBank/DDBJ databases">
        <title>Pseudomonas schmalbachii sp. nov. isolated from millipede gut.</title>
        <authorList>
            <person name="Shelomi M."/>
        </authorList>
    </citation>
    <scope>NUCLEOTIDE SEQUENCE [LARGE SCALE GENOMIC DNA]</scope>
    <source>
        <strain evidence="2 3">Milli4</strain>
    </source>
</reference>
<dbReference type="RefSeq" id="WP_208315659.1">
    <property type="nucleotide sequence ID" value="NZ_JAELYA010000008.1"/>
</dbReference>
<dbReference type="Pfam" id="PF20232">
    <property type="entry name" value="T6SS_FHA_C"/>
    <property type="match status" value="1"/>
</dbReference>
<dbReference type="InterPro" id="IPR008984">
    <property type="entry name" value="SMAD_FHA_dom_sf"/>
</dbReference>
<evidence type="ECO:0000313" key="2">
    <source>
        <dbReference type="EMBL" id="MBO3277355.1"/>
    </source>
</evidence>
<protein>
    <submittedName>
        <fullName evidence="2">Type VI secretion system-associated FHA domain protein TagH</fullName>
    </submittedName>
</protein>
<proteinExistence type="predicted"/>
<evidence type="ECO:0000313" key="3">
    <source>
        <dbReference type="Proteomes" id="UP000669060"/>
    </source>
</evidence>
<dbReference type="Gene3D" id="2.60.200.20">
    <property type="match status" value="1"/>
</dbReference>
<dbReference type="InterPro" id="IPR046883">
    <property type="entry name" value="T6SS_FHA_C"/>
</dbReference>
<dbReference type="PROSITE" id="PS50006">
    <property type="entry name" value="FHA_DOMAIN"/>
    <property type="match status" value="1"/>
</dbReference>
<dbReference type="SUPFAM" id="SSF49879">
    <property type="entry name" value="SMAD/FHA domain"/>
    <property type="match status" value="1"/>
</dbReference>
<evidence type="ECO:0000259" key="1">
    <source>
        <dbReference type="PROSITE" id="PS50006"/>
    </source>
</evidence>
<dbReference type="Pfam" id="PF00498">
    <property type="entry name" value="FHA"/>
    <property type="match status" value="1"/>
</dbReference>
<organism evidence="2 3">
    <name type="scientific">Pseudomonas schmalbachii</name>
    <dbReference type="NCBI Taxonomy" id="2816993"/>
    <lineage>
        <taxon>Bacteria</taxon>
        <taxon>Pseudomonadati</taxon>
        <taxon>Pseudomonadota</taxon>
        <taxon>Gammaproteobacteria</taxon>
        <taxon>Pseudomonadales</taxon>
        <taxon>Pseudomonadaceae</taxon>
        <taxon>Pseudomonas</taxon>
    </lineage>
</organism>
<sequence>MELVFEMVSAQQFVPGLLTSKSFRQAGGLIGRAEECDWAIPDGKRHLSNHHARVSYRDGAFYLTDISSNGIHLKDSGARLPRGEPQRIEHGSVYCLGDFEIRARLVQDPELFDGQIGRPLEAGSIIPDDAFLDLDPLIALDQEEPVHGQDDDLAMFGDAAAMQPRADYARIDMESLPLPELVPAPIETAPAPAAEADPDKFWKRFGEALGIDICHLDQDSREDLAVQTARLLWQSIAGLQQSLRTRSELKNELRLALTTVQSAGNNPLKQAIDNREAMAALLLAGRPGQLPAEQAIARAFRDLQAHQVAMLSASRAALRATLEHFAPESLALRFERDGHRSLLPGSGGLWRAFSRYHRSLQQDDDWSERLLARDFARTYEEQVRLIATLDTENQG</sequence>
<accession>A0ABS3TUK0</accession>
<dbReference type="CDD" id="cd00060">
    <property type="entry name" value="FHA"/>
    <property type="match status" value="1"/>
</dbReference>
<dbReference type="InterPro" id="IPR000253">
    <property type="entry name" value="FHA_dom"/>
</dbReference>